<organism evidence="1 2">
    <name type="scientific">Mahella australiensis (strain DSM 15567 / CIP 107919 / 50-1 BON)</name>
    <dbReference type="NCBI Taxonomy" id="697281"/>
    <lineage>
        <taxon>Bacteria</taxon>
        <taxon>Bacillati</taxon>
        <taxon>Bacillota</taxon>
        <taxon>Clostridia</taxon>
        <taxon>Thermoanaerobacterales</taxon>
        <taxon>Thermoanaerobacterales Family IV. Incertae Sedis</taxon>
        <taxon>Mahella</taxon>
    </lineage>
</organism>
<dbReference type="AlphaFoldDB" id="F3ZVC3"/>
<proteinExistence type="predicted"/>
<evidence type="ECO:0000313" key="2">
    <source>
        <dbReference type="Proteomes" id="UP000008457"/>
    </source>
</evidence>
<dbReference type="Proteomes" id="UP000008457">
    <property type="component" value="Chromosome"/>
</dbReference>
<gene>
    <name evidence="1" type="ordered locus">Mahau_0050</name>
</gene>
<keyword evidence="2" id="KW-1185">Reference proteome</keyword>
<dbReference type="EMBL" id="CP002360">
    <property type="protein sequence ID" value="AEE95273.1"/>
    <property type="molecule type" value="Genomic_DNA"/>
</dbReference>
<name>F3ZVC3_MAHA5</name>
<dbReference type="STRING" id="697281.Mahau_0050"/>
<dbReference type="RefSeq" id="WP_013779707.1">
    <property type="nucleotide sequence ID" value="NC_015520.1"/>
</dbReference>
<dbReference type="KEGG" id="mas:Mahau_0050"/>
<reference evidence="2" key="1">
    <citation type="submission" date="2010-11" db="EMBL/GenBank/DDBJ databases">
        <title>The complete genome of Mahella australiensis DSM 15567.</title>
        <authorList>
            <consortium name="US DOE Joint Genome Institute (JGI-PGF)"/>
            <person name="Lucas S."/>
            <person name="Copeland A."/>
            <person name="Lapidus A."/>
            <person name="Bruce D."/>
            <person name="Goodwin L."/>
            <person name="Pitluck S."/>
            <person name="Kyrpides N."/>
            <person name="Mavromatis K."/>
            <person name="Pagani I."/>
            <person name="Ivanova N."/>
            <person name="Teshima H."/>
            <person name="Brettin T."/>
            <person name="Detter J.C."/>
            <person name="Han C."/>
            <person name="Tapia R."/>
            <person name="Land M."/>
            <person name="Hauser L."/>
            <person name="Markowitz V."/>
            <person name="Cheng J.-F."/>
            <person name="Hugenholtz P."/>
            <person name="Woyke T."/>
            <person name="Wu D."/>
            <person name="Spring S."/>
            <person name="Pukall R."/>
            <person name="Steenblock K."/>
            <person name="Schneider S."/>
            <person name="Klenk H.-P."/>
            <person name="Eisen J.A."/>
        </authorList>
    </citation>
    <scope>NUCLEOTIDE SEQUENCE [LARGE SCALE GENOMIC DNA]</scope>
    <source>
        <strain evidence="2">DSM 15567 / CIP 107919 / 50-1 BON</strain>
    </source>
</reference>
<evidence type="ECO:0000313" key="1">
    <source>
        <dbReference type="EMBL" id="AEE95273.1"/>
    </source>
</evidence>
<protein>
    <submittedName>
        <fullName evidence="1">Uncharacterized protein</fullName>
    </submittedName>
</protein>
<reference evidence="1 2" key="2">
    <citation type="journal article" date="2011" name="Stand. Genomic Sci.">
        <title>Complete genome sequence of Mahella australiensis type strain (50-1 BON).</title>
        <authorList>
            <person name="Sikorski J."/>
            <person name="Teshima H."/>
            <person name="Nolan M."/>
            <person name="Lucas S."/>
            <person name="Hammon N."/>
            <person name="Deshpande S."/>
            <person name="Cheng J.F."/>
            <person name="Pitluck S."/>
            <person name="Liolios K."/>
            <person name="Pagani I."/>
            <person name="Ivanova N."/>
            <person name="Huntemann M."/>
            <person name="Mavromatis K."/>
            <person name="Ovchinikova G."/>
            <person name="Pati A."/>
            <person name="Tapia R."/>
            <person name="Han C."/>
            <person name="Goodwin L."/>
            <person name="Chen A."/>
            <person name="Palaniappan K."/>
            <person name="Land M."/>
            <person name="Hauser L."/>
            <person name="Ngatchou-Djao O.D."/>
            <person name="Rohde M."/>
            <person name="Pukall R."/>
            <person name="Spring S."/>
            <person name="Abt B."/>
            <person name="Goker M."/>
            <person name="Detter J.C."/>
            <person name="Woyke T."/>
            <person name="Bristow J."/>
            <person name="Markowitz V."/>
            <person name="Hugenholtz P."/>
            <person name="Eisen J.A."/>
            <person name="Kyrpides N.C."/>
            <person name="Klenk H.P."/>
            <person name="Lapidus A."/>
        </authorList>
    </citation>
    <scope>NUCLEOTIDE SEQUENCE [LARGE SCALE GENOMIC DNA]</scope>
    <source>
        <strain evidence="2">DSM 15567 / CIP 107919 / 50-1 BON</strain>
    </source>
</reference>
<accession>F3ZVC3</accession>
<sequence length="259" mass="29811">MGSYNHQMWVYWPSSGYQNLHTSRIVYDDDSNVSGKLKPGYLFWATGAATNPTLEEDCALEANDPDIHYWRSTNKIEGYFDLGLLKTRWAINHLMNGYCITGAHRHAQHASYCTCVNAGNCFVADFGQTYLPNRSMLFIDWIYAETINGNTQNFMRRVNNGLTYYGARVLYNNKSLKDANGNHIRYLNRNNWVWFTYSYPPATGATLHDHIRIRAYSLTNYGTMYFGSNVFFFDNDTNYRADMTWAEYNVATMPTGGPV</sequence>
<dbReference type="HOGENOM" id="CLU_1072829_0_0_9"/>